<accession>G8YU35</accession>
<protein>
    <submittedName>
        <fullName evidence="2">Piso0_000477 protein</fullName>
    </submittedName>
</protein>
<dbReference type="Pfam" id="PF16818">
    <property type="entry name" value="SLM4"/>
    <property type="match status" value="1"/>
</dbReference>
<dbReference type="InParanoid" id="G8YU35"/>
<dbReference type="Proteomes" id="UP000005222">
    <property type="component" value="Chromosome B"/>
</dbReference>
<dbReference type="GO" id="GO:0071986">
    <property type="term" value="C:Ragulator complex"/>
    <property type="evidence" value="ECO:0007669"/>
    <property type="project" value="InterPro"/>
</dbReference>
<dbReference type="EMBL" id="FO082059">
    <property type="protein sequence ID" value="CCE72875.1"/>
    <property type="molecule type" value="Genomic_DNA"/>
</dbReference>
<gene>
    <name evidence="2" type="primary">Piso0_000477</name>
    <name evidence="1" type="ORF">GNLVRS01_PISO0A10208g</name>
    <name evidence="2" type="ORF">GNLVRS01_PISO0B10275g</name>
</gene>
<evidence type="ECO:0000313" key="2">
    <source>
        <dbReference type="EMBL" id="CCE73436.1"/>
    </source>
</evidence>
<keyword evidence="3" id="KW-1185">Reference proteome</keyword>
<dbReference type="OMA" id="CMIERCL"/>
<evidence type="ECO:0000313" key="1">
    <source>
        <dbReference type="EMBL" id="CCE72875.1"/>
    </source>
</evidence>
<reference evidence="2" key="1">
    <citation type="submission" date="2011-10" db="EMBL/GenBank/DDBJ databases">
        <authorList>
            <person name="Genoscope - CEA"/>
        </authorList>
    </citation>
    <scope>NUCLEOTIDE SEQUENCE</scope>
    <source>
        <strain evidence="2">CBS 7064</strain>
    </source>
</reference>
<proteinExistence type="predicted"/>
<dbReference type="OrthoDB" id="4074735at2759"/>
<dbReference type="AlphaFoldDB" id="G8YU35"/>
<dbReference type="InterPro" id="IPR020233">
    <property type="entry name" value="Slm4"/>
</dbReference>
<reference evidence="3" key="2">
    <citation type="journal article" date="2012" name="G3 (Bethesda)">
        <title>Pichia sorbitophila, an interspecies yeast hybrid reveals early steps of genome resolution following polyploidization.</title>
        <authorList>
            <person name="Leh Louis V."/>
            <person name="Despons L."/>
            <person name="Friedrich A."/>
            <person name="Martin T."/>
            <person name="Durrens P."/>
            <person name="Casaregola S."/>
            <person name="Neuveglise C."/>
            <person name="Fairhead C."/>
            <person name="Marck C."/>
            <person name="Cruz J.A."/>
            <person name="Straub M.L."/>
            <person name="Kugler V."/>
            <person name="Sacerdot C."/>
            <person name="Uzunov Z."/>
            <person name="Thierry A."/>
            <person name="Weiss S."/>
            <person name="Bleykasten C."/>
            <person name="De Montigny J."/>
            <person name="Jacques N."/>
            <person name="Jung P."/>
            <person name="Lemaire M."/>
            <person name="Mallet S."/>
            <person name="Morel G."/>
            <person name="Richard G.F."/>
            <person name="Sarkar A."/>
            <person name="Savel G."/>
            <person name="Schacherer J."/>
            <person name="Seret M.L."/>
            <person name="Talla E."/>
            <person name="Samson G."/>
            <person name="Jubin C."/>
            <person name="Poulain J."/>
            <person name="Vacherie B."/>
            <person name="Barbe V."/>
            <person name="Pelletier E."/>
            <person name="Sherman D.J."/>
            <person name="Westhof E."/>
            <person name="Weissenbach J."/>
            <person name="Baret P.V."/>
            <person name="Wincker P."/>
            <person name="Gaillardin C."/>
            <person name="Dujon B."/>
            <person name="Souciet J.L."/>
        </authorList>
    </citation>
    <scope>NUCLEOTIDE SEQUENCE [LARGE SCALE GENOMIC DNA]</scope>
    <source>
        <strain evidence="3">ATCC MYA-4447 / BCRC 22081 / CBS 7064 / NBRC 10061 / NRRL Y-12695</strain>
    </source>
</reference>
<organism evidence="2 3">
    <name type="scientific">Pichia sorbitophila (strain ATCC MYA-4447 / BCRC 22081 / CBS 7064 / NBRC 10061 / NRRL Y-12695)</name>
    <name type="common">Hybrid yeast</name>
    <dbReference type="NCBI Taxonomy" id="559304"/>
    <lineage>
        <taxon>Eukaryota</taxon>
        <taxon>Fungi</taxon>
        <taxon>Dikarya</taxon>
        <taxon>Ascomycota</taxon>
        <taxon>Saccharomycotina</taxon>
        <taxon>Pichiomycetes</taxon>
        <taxon>Debaryomycetaceae</taxon>
        <taxon>Millerozyma</taxon>
    </lineage>
</organism>
<dbReference type="GO" id="GO:0007165">
    <property type="term" value="P:signal transduction"/>
    <property type="evidence" value="ECO:0007669"/>
    <property type="project" value="InterPro"/>
</dbReference>
<name>G8YU35_PICSO</name>
<sequence>MLRSKQINGVLKQGLRNVPSSSVGPRAAVLSISLLSTSGTPLATVHDTHLEQAKITEDDLRVYTLIGVRQMKENEQQQADRGEEKQKSSSWEAIQIDDNLQLIIQEIPLGGSSSHNEGDNKHENGEGEAKPGSLYVVLFYSVDYPHEIAKLKVDSICSELAKKLEGFQGDI</sequence>
<dbReference type="EMBL" id="FO082058">
    <property type="protein sequence ID" value="CCE73436.1"/>
    <property type="molecule type" value="Genomic_DNA"/>
</dbReference>
<dbReference type="Proteomes" id="UP000005222">
    <property type="component" value="Chromosome A"/>
</dbReference>
<dbReference type="HOGENOM" id="CLU_133399_0_0_1"/>
<evidence type="ECO:0000313" key="3">
    <source>
        <dbReference type="Proteomes" id="UP000005222"/>
    </source>
</evidence>